<dbReference type="Proteomes" id="UP000003505">
    <property type="component" value="Unassembled WGS sequence"/>
</dbReference>
<name>C9LY43_SELS3</name>
<proteinExistence type="predicted"/>
<comment type="caution">
    <text evidence="1">The sequence shown here is derived from an EMBL/GenBank/DDBJ whole genome shotgun (WGS) entry which is preliminary data.</text>
</comment>
<accession>C9LY43</accession>
<evidence type="ECO:0008006" key="3">
    <source>
        <dbReference type="Google" id="ProtNLM"/>
    </source>
</evidence>
<dbReference type="eggNOG" id="ENOG50330TH">
    <property type="taxonomic scope" value="Bacteria"/>
</dbReference>
<organism evidence="1 2">
    <name type="scientific">Selenomonas sputigena (strain ATCC 35185 / DSM 20758 / CCUG 44933 / VPI D19B-28)</name>
    <dbReference type="NCBI Taxonomy" id="546271"/>
    <lineage>
        <taxon>Bacteria</taxon>
        <taxon>Bacillati</taxon>
        <taxon>Bacillota</taxon>
        <taxon>Negativicutes</taxon>
        <taxon>Selenomonadales</taxon>
        <taxon>Selenomonadaceae</taxon>
        <taxon>Selenomonas</taxon>
    </lineage>
</organism>
<dbReference type="EMBL" id="ACKP02000050">
    <property type="protein sequence ID" value="EEX76237.1"/>
    <property type="molecule type" value="Genomic_DNA"/>
</dbReference>
<sequence length="126" mass="13713">MSTNKERMLFMDKQTLIEKVKEIVSAPSCYEGLRKLGEDWLASIGTDAEKKLSEKLIAALKEDVSSIDASLAFFQSDEAKSIFGSEEAANLAKKAEEFKAAGNKICFCPACQAGETVLENASVLLK</sequence>
<evidence type="ECO:0000313" key="1">
    <source>
        <dbReference type="EMBL" id="EEX76237.1"/>
    </source>
</evidence>
<dbReference type="STRING" id="546271.Selsp_0304"/>
<gene>
    <name evidence="1" type="ORF">SELSPUOL_02402</name>
</gene>
<dbReference type="AlphaFoldDB" id="C9LY43"/>
<protein>
    <recommendedName>
        <fullName evidence="3">Heat-shock protein Hsp90</fullName>
    </recommendedName>
</protein>
<evidence type="ECO:0000313" key="2">
    <source>
        <dbReference type="Proteomes" id="UP000003505"/>
    </source>
</evidence>
<reference evidence="1 2" key="1">
    <citation type="submission" date="2009-09" db="EMBL/GenBank/DDBJ databases">
        <authorList>
            <person name="Weinstock G."/>
            <person name="Sodergren E."/>
            <person name="Clifton S."/>
            <person name="Fulton L."/>
            <person name="Fulton B."/>
            <person name="Courtney L."/>
            <person name="Fronick C."/>
            <person name="Harrison M."/>
            <person name="Strong C."/>
            <person name="Farmer C."/>
            <person name="Delahaunty K."/>
            <person name="Markovic C."/>
            <person name="Hall O."/>
            <person name="Minx P."/>
            <person name="Tomlinson C."/>
            <person name="Mitreva M."/>
            <person name="Nelson J."/>
            <person name="Hou S."/>
            <person name="Wollam A."/>
            <person name="Pepin K.H."/>
            <person name="Johnson M."/>
            <person name="Bhonagiri V."/>
            <person name="Nash W.E."/>
            <person name="Warren W."/>
            <person name="Chinwalla A."/>
            <person name="Mardis E.R."/>
            <person name="Wilson R.K."/>
        </authorList>
    </citation>
    <scope>NUCLEOTIDE SEQUENCE [LARGE SCALE GENOMIC DNA]</scope>
    <source>
        <strain evidence="2">ATCC 35185 / DSM 20758 / VPI D19B-28</strain>
    </source>
</reference>